<dbReference type="InterPro" id="IPR036280">
    <property type="entry name" value="Multihaem_cyt_sf"/>
</dbReference>
<comment type="caution">
    <text evidence="2">The sequence shown here is derived from an EMBL/GenBank/DDBJ whole genome shotgun (WGS) entry which is preliminary data.</text>
</comment>
<feature type="chain" id="PRO_5020318219" evidence="1">
    <location>
        <begin position="18"/>
        <end position="122"/>
    </location>
</feature>
<evidence type="ECO:0000313" key="2">
    <source>
        <dbReference type="EMBL" id="TLD91251.1"/>
    </source>
</evidence>
<organism evidence="2 3">
    <name type="scientific">Helicobacter magdeburgensis</name>
    <dbReference type="NCBI Taxonomy" id="471858"/>
    <lineage>
        <taxon>Bacteria</taxon>
        <taxon>Pseudomonadati</taxon>
        <taxon>Campylobacterota</taxon>
        <taxon>Epsilonproteobacteria</taxon>
        <taxon>Campylobacterales</taxon>
        <taxon>Helicobacteraceae</taxon>
        <taxon>Helicobacter</taxon>
    </lineage>
</organism>
<keyword evidence="3" id="KW-1185">Reference proteome</keyword>
<sequence length="122" mass="13346">MGKILFFLSFVCGGLFACTGDCKSCHATLDYKNDIRHAPMLECKTCHTEAKMAQIDMGGCGEDCFACHDISKIKSPSLAKDHYIINSCIQCHTSLSNSPLSTGENVFQKGIKNFSNGLMNQK</sequence>
<evidence type="ECO:0000313" key="3">
    <source>
        <dbReference type="Proteomes" id="UP000029921"/>
    </source>
</evidence>
<dbReference type="Gene3D" id="3.90.10.10">
    <property type="entry name" value="Cytochrome C3"/>
    <property type="match status" value="1"/>
</dbReference>
<protein>
    <submittedName>
        <fullName evidence="2">Uncharacterized protein</fullName>
    </submittedName>
</protein>
<gene>
    <name evidence="2" type="ORF">LS74_009635</name>
</gene>
<dbReference type="Proteomes" id="UP000029921">
    <property type="component" value="Unassembled WGS sequence"/>
</dbReference>
<dbReference type="EMBL" id="JRPE02000019">
    <property type="protein sequence ID" value="TLD91251.1"/>
    <property type="molecule type" value="Genomic_DNA"/>
</dbReference>
<proteinExistence type="predicted"/>
<accession>A0A4U8SWG4</accession>
<name>A0A4U8SWG4_9HELI</name>
<reference evidence="2 3" key="1">
    <citation type="journal article" date="2014" name="Genome Announc.">
        <title>Draft genome sequences of eight enterohepatic helicobacter species isolated from both laboratory and wild rodents.</title>
        <authorList>
            <person name="Sheh A."/>
            <person name="Shen Z."/>
            <person name="Fox J.G."/>
        </authorList>
    </citation>
    <scope>NUCLEOTIDE SEQUENCE [LARGE SCALE GENOMIC DNA]</scope>
    <source>
        <strain evidence="2 3">MIT 96-1001</strain>
    </source>
</reference>
<keyword evidence="1" id="KW-0732">Signal</keyword>
<dbReference type="PROSITE" id="PS51257">
    <property type="entry name" value="PROKAR_LIPOPROTEIN"/>
    <property type="match status" value="1"/>
</dbReference>
<dbReference type="AlphaFoldDB" id="A0A4U8SWG4"/>
<dbReference type="SUPFAM" id="SSF48695">
    <property type="entry name" value="Multiheme cytochromes"/>
    <property type="match status" value="1"/>
</dbReference>
<evidence type="ECO:0000256" key="1">
    <source>
        <dbReference type="SAM" id="SignalP"/>
    </source>
</evidence>
<feature type="signal peptide" evidence="1">
    <location>
        <begin position="1"/>
        <end position="17"/>
    </location>
</feature>